<protein>
    <submittedName>
        <fullName evidence="1">Uncharacterized protein</fullName>
    </submittedName>
</protein>
<proteinExistence type="predicted"/>
<dbReference type="AlphaFoldDB" id="A0A7X0P8X3"/>
<dbReference type="EMBL" id="JACHMI010000002">
    <property type="protein sequence ID" value="MBB6557209.1"/>
    <property type="molecule type" value="Genomic_DNA"/>
</dbReference>
<keyword evidence="2" id="KW-1185">Reference proteome</keyword>
<evidence type="ECO:0000313" key="1">
    <source>
        <dbReference type="EMBL" id="MBB6557209.1"/>
    </source>
</evidence>
<dbReference type="Proteomes" id="UP000565579">
    <property type="component" value="Unassembled WGS sequence"/>
</dbReference>
<organism evidence="1 2">
    <name type="scientific">Nonomuraea rubra</name>
    <dbReference type="NCBI Taxonomy" id="46180"/>
    <lineage>
        <taxon>Bacteria</taxon>
        <taxon>Bacillati</taxon>
        <taxon>Actinomycetota</taxon>
        <taxon>Actinomycetes</taxon>
        <taxon>Streptosporangiales</taxon>
        <taxon>Streptosporangiaceae</taxon>
        <taxon>Nonomuraea</taxon>
    </lineage>
</organism>
<sequence length="92" mass="10619">MPMQPNRSASGIIQRLRNDGFTVNVPDKPYRRIYQLRLSRGWYFGTLDVSADKGRALRISLTWQPNRSTRKRDGATHIIGLLNTLPQHGWDN</sequence>
<accession>A0A7X0P8X3</accession>
<name>A0A7X0P8X3_9ACTN</name>
<reference evidence="1 2" key="1">
    <citation type="submission" date="2020-08" db="EMBL/GenBank/DDBJ databases">
        <title>Sequencing the genomes of 1000 actinobacteria strains.</title>
        <authorList>
            <person name="Klenk H.-P."/>
        </authorList>
    </citation>
    <scope>NUCLEOTIDE SEQUENCE [LARGE SCALE GENOMIC DNA]</scope>
    <source>
        <strain evidence="1 2">DSM 43768</strain>
    </source>
</reference>
<evidence type="ECO:0000313" key="2">
    <source>
        <dbReference type="Proteomes" id="UP000565579"/>
    </source>
</evidence>
<comment type="caution">
    <text evidence="1">The sequence shown here is derived from an EMBL/GenBank/DDBJ whole genome shotgun (WGS) entry which is preliminary data.</text>
</comment>
<dbReference type="RefSeq" id="WP_185112796.1">
    <property type="nucleotide sequence ID" value="NZ_BAAAXY010000195.1"/>
</dbReference>
<gene>
    <name evidence="1" type="ORF">HD593_012099</name>
</gene>